<dbReference type="InterPro" id="IPR031726">
    <property type="entry name" value="PglL_A"/>
</dbReference>
<feature type="domain" description="Virulence factor membrane-bound polymerase C-terminal" evidence="7">
    <location>
        <begin position="450"/>
        <end position="615"/>
    </location>
</feature>
<keyword evidence="3 5" id="KW-1133">Transmembrane helix</keyword>
<feature type="transmembrane region" description="Helical" evidence="5">
    <location>
        <begin position="133"/>
        <end position="152"/>
    </location>
</feature>
<feature type="transmembrane region" description="Helical" evidence="5">
    <location>
        <begin position="102"/>
        <end position="121"/>
    </location>
</feature>
<evidence type="ECO:0000259" key="8">
    <source>
        <dbReference type="Pfam" id="PF15864"/>
    </source>
</evidence>
<feature type="transmembrane region" description="Helical" evidence="5">
    <location>
        <begin position="416"/>
        <end position="437"/>
    </location>
</feature>
<feature type="transmembrane region" description="Helical" evidence="5">
    <location>
        <begin position="242"/>
        <end position="260"/>
    </location>
</feature>
<dbReference type="Pfam" id="PF11846">
    <property type="entry name" value="Wzy_C_2"/>
    <property type="match status" value="1"/>
</dbReference>
<dbReference type="HOGENOM" id="CLU_031791_1_0_4"/>
<evidence type="ECO:0000256" key="2">
    <source>
        <dbReference type="ARBA" id="ARBA00022692"/>
    </source>
</evidence>
<feature type="transmembrane region" description="Helical" evidence="5">
    <location>
        <begin position="71"/>
        <end position="90"/>
    </location>
</feature>
<accession>Q3JVL1</accession>
<feature type="transmembrane region" description="Helical" evidence="5">
    <location>
        <begin position="267"/>
        <end position="284"/>
    </location>
</feature>
<feature type="transmembrane region" description="Helical" evidence="5">
    <location>
        <begin position="164"/>
        <end position="182"/>
    </location>
</feature>
<evidence type="ECO:0000259" key="6">
    <source>
        <dbReference type="Pfam" id="PF04932"/>
    </source>
</evidence>
<dbReference type="KEGG" id="bpm:BURPS1710b_0980"/>
<feature type="domain" description="Protein glycosylation ligase" evidence="8">
    <location>
        <begin position="235"/>
        <end position="259"/>
    </location>
</feature>
<gene>
    <name evidence="9" type="ordered locus">BURPS1710b_0980</name>
</gene>
<dbReference type="Proteomes" id="UP000002700">
    <property type="component" value="Chromosome I"/>
</dbReference>
<feature type="transmembrane region" description="Helical" evidence="5">
    <location>
        <begin position="320"/>
        <end position="340"/>
    </location>
</feature>
<feature type="transmembrane region" description="Helical" evidence="5">
    <location>
        <begin position="449"/>
        <end position="464"/>
    </location>
</feature>
<keyword evidence="2 5" id="KW-0812">Transmembrane</keyword>
<dbReference type="EMBL" id="CP000124">
    <property type="protein sequence ID" value="ABA48145.1"/>
    <property type="molecule type" value="Genomic_DNA"/>
</dbReference>
<proteinExistence type="predicted"/>
<evidence type="ECO:0000256" key="1">
    <source>
        <dbReference type="ARBA" id="ARBA00004141"/>
    </source>
</evidence>
<dbReference type="AlphaFoldDB" id="Q3JVL1"/>
<organism evidence="9 10">
    <name type="scientific">Burkholderia pseudomallei (strain 1710b)</name>
    <dbReference type="NCBI Taxonomy" id="320372"/>
    <lineage>
        <taxon>Bacteria</taxon>
        <taxon>Pseudomonadati</taxon>
        <taxon>Pseudomonadota</taxon>
        <taxon>Betaproteobacteria</taxon>
        <taxon>Burkholderiales</taxon>
        <taxon>Burkholderiaceae</taxon>
        <taxon>Burkholderia</taxon>
        <taxon>pseudomallei group</taxon>
    </lineage>
</organism>
<feature type="domain" description="O-antigen ligase-related" evidence="6">
    <location>
        <begin position="273"/>
        <end position="428"/>
    </location>
</feature>
<name>Q3JVL1_BURP1</name>
<dbReference type="PANTHER" id="PTHR37422:SF21">
    <property type="entry name" value="EXOQ-LIKE PROTEIN"/>
    <property type="match status" value="1"/>
</dbReference>
<dbReference type="Pfam" id="PF15864">
    <property type="entry name" value="PglL_A"/>
    <property type="match status" value="1"/>
</dbReference>
<protein>
    <submittedName>
        <fullName evidence="9">O-antigen polymerase family protein</fullName>
    </submittedName>
</protein>
<feature type="transmembrane region" description="Helical" evidence="5">
    <location>
        <begin position="498"/>
        <end position="516"/>
    </location>
</feature>
<keyword evidence="4 5" id="KW-0472">Membrane</keyword>
<evidence type="ECO:0000256" key="5">
    <source>
        <dbReference type="SAM" id="Phobius"/>
    </source>
</evidence>
<dbReference type="InterPro" id="IPR007016">
    <property type="entry name" value="O-antigen_ligase-rel_domated"/>
</dbReference>
<sequence length="661" mass="72450">MTRWSDRREWVLRGMAAVRRRIGRGRRGGRAPRWCAARCRCVSDARARTARGFFCIVRRLLTPGLLMPSSFLRSLSLIALAVALILPYAITNHTYPIPTFYSEFAAFALYWGLGASVVLLVKAERAEQPFAAPMALVAPLGFGAVLLAQIALLPLRQPSMNWLAMGYLLGALVAMQAGYALARVNMVDMVARMIAGATIVGGVVAVACQFVQLFHLETTFSPFVVSYGVTVERRPYGNMAQANHLATYIAFALAGALYLVQTRRMPALAWAALSALLSVGLALTVSRGPWLQVGVMVVAGFWMAFAQARRDPAASRARAWAIPVVLGVLFVAVNVAVRWANVHYHLGLAESAADRMRDAGQIAPRLALWKYGLTMFREHPLLGVGWGEFPIHQFELARRLGGVEIANNSHDIFIDLLAKSGLLGLGVLFVALVAWFVRALRVPHTESRVFGFALVGIVLMHALVEYPQQYTFFLLPVMFVIGLLETKPLRALPGRAAFVLFAALSVAGLASLYPILRDYQRAEVLYYGTNPAEQYRAHQSFLFGAWGDYGAATLLAISRENLPAKLAAHESAIALLPGETVLRRYAVLQALDGRETDALDTIERLRVFAEELHDWPVQLAALYKLLDDQPSLKSFKAALVAKYGTPAANLSADDEEDDGDD</sequence>
<evidence type="ECO:0000256" key="4">
    <source>
        <dbReference type="ARBA" id="ARBA00023136"/>
    </source>
</evidence>
<dbReference type="InterPro" id="IPR021797">
    <property type="entry name" value="Wzy_C_2"/>
</dbReference>
<dbReference type="PANTHER" id="PTHR37422">
    <property type="entry name" value="TEICHURONIC ACID BIOSYNTHESIS PROTEIN TUAE"/>
    <property type="match status" value="1"/>
</dbReference>
<dbReference type="EnsemblBacteria" id="ABA48145">
    <property type="protein sequence ID" value="ABA48145"/>
    <property type="gene ID" value="BURPS1710b_0980"/>
</dbReference>
<evidence type="ECO:0000259" key="7">
    <source>
        <dbReference type="Pfam" id="PF11846"/>
    </source>
</evidence>
<feature type="transmembrane region" description="Helical" evidence="5">
    <location>
        <begin position="290"/>
        <end position="308"/>
    </location>
</feature>
<reference evidence="9 10" key="1">
    <citation type="submission" date="2005-09" db="EMBL/GenBank/DDBJ databases">
        <authorList>
            <person name="Woods D.E."/>
            <person name="Nierman W.C."/>
        </authorList>
    </citation>
    <scope>NUCLEOTIDE SEQUENCE [LARGE SCALE GENOMIC DNA]</scope>
    <source>
        <strain evidence="9 10">1710b</strain>
    </source>
</reference>
<evidence type="ECO:0000313" key="10">
    <source>
        <dbReference type="Proteomes" id="UP000002700"/>
    </source>
</evidence>
<dbReference type="GO" id="GO:0016020">
    <property type="term" value="C:membrane"/>
    <property type="evidence" value="ECO:0007669"/>
    <property type="project" value="UniProtKB-SubCell"/>
</dbReference>
<dbReference type="InterPro" id="IPR051533">
    <property type="entry name" value="WaaL-like"/>
</dbReference>
<comment type="subcellular location">
    <subcellularLocation>
        <location evidence="1">Membrane</location>
        <topology evidence="1">Multi-pass membrane protein</topology>
    </subcellularLocation>
</comment>
<dbReference type="Pfam" id="PF04932">
    <property type="entry name" value="Wzy_C"/>
    <property type="match status" value="1"/>
</dbReference>
<evidence type="ECO:0000256" key="3">
    <source>
        <dbReference type="ARBA" id="ARBA00022989"/>
    </source>
</evidence>
<evidence type="ECO:0000313" key="9">
    <source>
        <dbReference type="EMBL" id="ABA48145.1"/>
    </source>
</evidence>
<feature type="transmembrane region" description="Helical" evidence="5">
    <location>
        <begin position="194"/>
        <end position="214"/>
    </location>
</feature>